<protein>
    <submittedName>
        <fullName evidence="1">Uncharacterized protein</fullName>
    </submittedName>
</protein>
<dbReference type="AlphaFoldDB" id="A0A8X6K6Q1"/>
<reference evidence="1" key="1">
    <citation type="submission" date="2020-07" db="EMBL/GenBank/DDBJ databases">
        <title>Multicomponent nature underlies the extraordinary mechanical properties of spider dragline silk.</title>
        <authorList>
            <person name="Kono N."/>
            <person name="Nakamura H."/>
            <person name="Mori M."/>
            <person name="Yoshida Y."/>
            <person name="Ohtoshi R."/>
            <person name="Malay A.D."/>
            <person name="Moran D.A.P."/>
            <person name="Tomita M."/>
            <person name="Numata K."/>
            <person name="Arakawa K."/>
        </authorList>
    </citation>
    <scope>NUCLEOTIDE SEQUENCE</scope>
</reference>
<dbReference type="EMBL" id="BMAO01009907">
    <property type="protein sequence ID" value="GFR33981.1"/>
    <property type="molecule type" value="Genomic_DNA"/>
</dbReference>
<name>A0A8X6K6Q1_TRICU</name>
<organism evidence="1 2">
    <name type="scientific">Trichonephila clavata</name>
    <name type="common">Joro spider</name>
    <name type="synonym">Nephila clavata</name>
    <dbReference type="NCBI Taxonomy" id="2740835"/>
    <lineage>
        <taxon>Eukaryota</taxon>
        <taxon>Metazoa</taxon>
        <taxon>Ecdysozoa</taxon>
        <taxon>Arthropoda</taxon>
        <taxon>Chelicerata</taxon>
        <taxon>Arachnida</taxon>
        <taxon>Araneae</taxon>
        <taxon>Araneomorphae</taxon>
        <taxon>Entelegynae</taxon>
        <taxon>Araneoidea</taxon>
        <taxon>Nephilidae</taxon>
        <taxon>Trichonephila</taxon>
    </lineage>
</organism>
<dbReference type="Proteomes" id="UP000887116">
    <property type="component" value="Unassembled WGS sequence"/>
</dbReference>
<comment type="caution">
    <text evidence="1">The sequence shown here is derived from an EMBL/GenBank/DDBJ whole genome shotgun (WGS) entry which is preliminary data.</text>
</comment>
<sequence length="117" mass="12998">MLSFACNCGFVIAGPSEATCFGRQSNKSGLIIGDFSTELWIEPTFSQTTLKNSSKRTSHLTTTSTLQQWTEQFVTLREEDFTFHLPLTSPNDVCDITLSLDKGKAPGIDRIRHIALK</sequence>
<evidence type="ECO:0000313" key="1">
    <source>
        <dbReference type="EMBL" id="GFR33981.1"/>
    </source>
</evidence>
<accession>A0A8X6K6Q1</accession>
<keyword evidence="2" id="KW-1185">Reference proteome</keyword>
<gene>
    <name evidence="1" type="ORF">TNCT_236641</name>
</gene>
<proteinExistence type="predicted"/>
<evidence type="ECO:0000313" key="2">
    <source>
        <dbReference type="Proteomes" id="UP000887116"/>
    </source>
</evidence>